<organism evidence="2 3">
    <name type="scientific">Lentinula raphanica</name>
    <dbReference type="NCBI Taxonomy" id="153919"/>
    <lineage>
        <taxon>Eukaryota</taxon>
        <taxon>Fungi</taxon>
        <taxon>Dikarya</taxon>
        <taxon>Basidiomycota</taxon>
        <taxon>Agaricomycotina</taxon>
        <taxon>Agaricomycetes</taxon>
        <taxon>Agaricomycetidae</taxon>
        <taxon>Agaricales</taxon>
        <taxon>Marasmiineae</taxon>
        <taxon>Omphalotaceae</taxon>
        <taxon>Lentinula</taxon>
    </lineage>
</organism>
<evidence type="ECO:0000256" key="1">
    <source>
        <dbReference type="SAM" id="SignalP"/>
    </source>
</evidence>
<protein>
    <submittedName>
        <fullName evidence="2">Uncharacterized protein</fullName>
    </submittedName>
</protein>
<dbReference type="Proteomes" id="UP001163846">
    <property type="component" value="Unassembled WGS sequence"/>
</dbReference>
<proteinExistence type="predicted"/>
<reference evidence="2" key="1">
    <citation type="submission" date="2022-08" db="EMBL/GenBank/DDBJ databases">
        <authorList>
            <consortium name="DOE Joint Genome Institute"/>
            <person name="Min B."/>
            <person name="Riley R."/>
            <person name="Sierra-Patev S."/>
            <person name="Naranjo-Ortiz M."/>
            <person name="Looney B."/>
            <person name="Konkel Z."/>
            <person name="Slot J.C."/>
            <person name="Sakamoto Y."/>
            <person name="Steenwyk J.L."/>
            <person name="Rokas A."/>
            <person name="Carro J."/>
            <person name="Camarero S."/>
            <person name="Ferreira P."/>
            <person name="Molpeceres G."/>
            <person name="Ruiz-Duenas F.J."/>
            <person name="Serrano A."/>
            <person name="Henrissat B."/>
            <person name="Drula E."/>
            <person name="Hughes K.W."/>
            <person name="Mata J.L."/>
            <person name="Ishikawa N.K."/>
            <person name="Vargas-Isla R."/>
            <person name="Ushijima S."/>
            <person name="Smith C.A."/>
            <person name="Ahrendt S."/>
            <person name="Andreopoulos W."/>
            <person name="He G."/>
            <person name="Labutti K."/>
            <person name="Lipzen A."/>
            <person name="Ng V."/>
            <person name="Sandor L."/>
            <person name="Barry K."/>
            <person name="Martinez A.T."/>
            <person name="Xiao Y."/>
            <person name="Gibbons J.G."/>
            <person name="Terashima K."/>
            <person name="Hibbett D.S."/>
            <person name="Grigoriev I.V."/>
        </authorList>
    </citation>
    <scope>NUCLEOTIDE SEQUENCE</scope>
    <source>
        <strain evidence="2">TFB9207</strain>
    </source>
</reference>
<dbReference type="EMBL" id="MU806169">
    <property type="protein sequence ID" value="KAJ3838676.1"/>
    <property type="molecule type" value="Genomic_DNA"/>
</dbReference>
<keyword evidence="1" id="KW-0732">Signal</keyword>
<gene>
    <name evidence="2" type="ORF">F5878DRAFT_618896</name>
</gene>
<dbReference type="AlphaFoldDB" id="A0AA38P9K4"/>
<feature type="signal peptide" evidence="1">
    <location>
        <begin position="1"/>
        <end position="25"/>
    </location>
</feature>
<evidence type="ECO:0000313" key="3">
    <source>
        <dbReference type="Proteomes" id="UP001163846"/>
    </source>
</evidence>
<accession>A0AA38P9K4</accession>
<feature type="chain" id="PRO_5041427216" evidence="1">
    <location>
        <begin position="26"/>
        <end position="292"/>
    </location>
</feature>
<comment type="caution">
    <text evidence="2">The sequence shown here is derived from an EMBL/GenBank/DDBJ whole genome shotgun (WGS) entry which is preliminary data.</text>
</comment>
<evidence type="ECO:0000313" key="2">
    <source>
        <dbReference type="EMBL" id="KAJ3838676.1"/>
    </source>
</evidence>
<name>A0AA38P9K4_9AGAR</name>
<keyword evidence="3" id="KW-1185">Reference proteome</keyword>
<sequence>MFLNPHKILSFCILLPIPFGDIVTGLPTPAAMQVTSDVHTEVERRTGPILVELPYLIRFKALGKGYFKGIPLIGDRYDWKVLLPANERAYETSLSIGSHLPSFFGKKDEESDPVTNVGWPFVGRNGPMSSGTSPDSPHGMGTLSISRARPYTEPIQARQELKQTLVGIRFQGGPLNYIWQAMHLLQHQHYIEKFPVGFEDGFREACAEEQKIWHEQFSALVVKLYGEAKGAKVEEVRKKLEWKLHRLFQNNCGLYDLEKPGSLESLVEFGQRFCVYTDGKIWSIADEYVLNH</sequence>